<dbReference type="InterPro" id="IPR035985">
    <property type="entry name" value="Ubiquitin-activating_enz"/>
</dbReference>
<dbReference type="SUPFAM" id="SSF69572">
    <property type="entry name" value="Activating enzymes of the ubiquitin-like proteins"/>
    <property type="match status" value="1"/>
</dbReference>
<evidence type="ECO:0000259" key="2">
    <source>
        <dbReference type="Pfam" id="PF00899"/>
    </source>
</evidence>
<accession>A0ABW9EGS7</accession>
<evidence type="ECO:0000313" key="4">
    <source>
        <dbReference type="Proteomes" id="UP001629392"/>
    </source>
</evidence>
<dbReference type="InterPro" id="IPR000594">
    <property type="entry name" value="ThiF_NAD_FAD-bd"/>
</dbReference>
<dbReference type="EMBL" id="JAQQCL010000013">
    <property type="protein sequence ID" value="MFM0718236.1"/>
    <property type="molecule type" value="Genomic_DNA"/>
</dbReference>
<proteinExistence type="predicted"/>
<dbReference type="CDD" id="cd01483">
    <property type="entry name" value="E1_enzyme_family"/>
    <property type="match status" value="1"/>
</dbReference>
<gene>
    <name evidence="3" type="ORF">PQQ73_18045</name>
</gene>
<feature type="region of interest" description="Disordered" evidence="1">
    <location>
        <begin position="261"/>
        <end position="285"/>
    </location>
</feature>
<dbReference type="PANTHER" id="PTHR43267:SF1">
    <property type="entry name" value="TRNA THREONYLCARBAMOYLADENOSINE DEHYDRATASE"/>
    <property type="match status" value="1"/>
</dbReference>
<sequence>MERSPFETASAKVREWLDFGPGSEWARRDTRLRSGEGFAWDVDLQDGALPVKSVRVVLLPDFPASPCKLYVDRSYFLKLPHVESDGHVCVGFTPIPNDYEDPVDAVRRALTALNEQLLGHADDPQWVEEQFHSERASYWLHYCNSRRDAPDGRPVATRTYVDFAATRHWAEGAIAAYIPSGSKHRRYALQVATIASVDPQELAARHRWADGTLVHGSALFVRLGDDVRWTPATWPASFEDLDGLVSRATNHECSLAQWASSAIRSREPTPPNQAKGRRNRQLEVPPGQPPLLVVFAQDGVMFGYQVFGTAVPRLQPPAIEPVYITRVDADWALARDHSLDVLRARRGKRVLLLGNGSLGSPLAKALARSGIGHLDIVDAQLMGVENTSRHELGLGDVGQPKAPALARQLKSDVPGLNVRGYFADAPTWITKNCLPGMYDLVVECTAESSVRTFISSMRAVLFGDAPVIHAWTEPLCSAGHVVLTQATVPWPVDDPADTLVNASDLSARDTRINLPACSDGFHPYGAADIQLIAAFAAERVIGVLDDMKQPSTVWSWVRASAFFDALPTPVAKRAIVPISASRSDSATTTRDLSKVLCSK</sequence>
<evidence type="ECO:0000313" key="3">
    <source>
        <dbReference type="EMBL" id="MFM0718236.1"/>
    </source>
</evidence>
<organism evidence="3 4">
    <name type="scientific">Paraburkholderia strydomiana</name>
    <dbReference type="NCBI Taxonomy" id="1245417"/>
    <lineage>
        <taxon>Bacteria</taxon>
        <taxon>Pseudomonadati</taxon>
        <taxon>Pseudomonadota</taxon>
        <taxon>Betaproteobacteria</taxon>
        <taxon>Burkholderiales</taxon>
        <taxon>Burkholderiaceae</taxon>
        <taxon>Paraburkholderia</taxon>
    </lineage>
</organism>
<keyword evidence="4" id="KW-1185">Reference proteome</keyword>
<dbReference type="PANTHER" id="PTHR43267">
    <property type="entry name" value="TRNA THREONYLCARBAMOYLADENOSINE DEHYDRATASE"/>
    <property type="match status" value="1"/>
</dbReference>
<keyword evidence="3" id="KW-0548">Nucleotidyltransferase</keyword>
<dbReference type="Pfam" id="PF00899">
    <property type="entry name" value="ThiF"/>
    <property type="match status" value="1"/>
</dbReference>
<dbReference type="GO" id="GO:0016779">
    <property type="term" value="F:nucleotidyltransferase activity"/>
    <property type="evidence" value="ECO:0007669"/>
    <property type="project" value="UniProtKB-KW"/>
</dbReference>
<keyword evidence="3" id="KW-0808">Transferase</keyword>
<reference evidence="3 4" key="1">
    <citation type="journal article" date="2024" name="Chem. Sci.">
        <title>Discovery of megapolipeptins by genome mining of a Burkholderiales bacteria collection.</title>
        <authorList>
            <person name="Paulo B.S."/>
            <person name="Recchia M.J.J."/>
            <person name="Lee S."/>
            <person name="Fergusson C.H."/>
            <person name="Romanowski S.B."/>
            <person name="Hernandez A."/>
            <person name="Krull N."/>
            <person name="Liu D.Y."/>
            <person name="Cavanagh H."/>
            <person name="Bos A."/>
            <person name="Gray C.A."/>
            <person name="Murphy B.T."/>
            <person name="Linington R.G."/>
            <person name="Eustaquio A.S."/>
        </authorList>
    </citation>
    <scope>NUCLEOTIDE SEQUENCE [LARGE SCALE GENOMIC DNA]</scope>
    <source>
        <strain evidence="3 4">RL17-350-BIC-E</strain>
    </source>
</reference>
<feature type="domain" description="THIF-type NAD/FAD binding fold" evidence="2">
    <location>
        <begin position="346"/>
        <end position="473"/>
    </location>
</feature>
<dbReference type="RefSeq" id="WP_408154093.1">
    <property type="nucleotide sequence ID" value="NZ_JAQQCL010000013.1"/>
</dbReference>
<name>A0ABW9EGS7_9BURK</name>
<protein>
    <submittedName>
        <fullName evidence="3">ThiF family adenylyltransferase</fullName>
    </submittedName>
</protein>
<dbReference type="Gene3D" id="3.40.50.720">
    <property type="entry name" value="NAD(P)-binding Rossmann-like Domain"/>
    <property type="match status" value="1"/>
</dbReference>
<dbReference type="Proteomes" id="UP001629392">
    <property type="component" value="Unassembled WGS sequence"/>
</dbReference>
<dbReference type="InterPro" id="IPR045886">
    <property type="entry name" value="ThiF/MoeB/HesA"/>
</dbReference>
<comment type="caution">
    <text evidence="3">The sequence shown here is derived from an EMBL/GenBank/DDBJ whole genome shotgun (WGS) entry which is preliminary data.</text>
</comment>
<evidence type="ECO:0000256" key="1">
    <source>
        <dbReference type="SAM" id="MobiDB-lite"/>
    </source>
</evidence>